<sequence>MLKETIKRKLLIPLAVVFPVVLTACQPVDGVDMDSAFAKMAEVRTYHSSAKLSWELELGDFASSDIPMSEWNKSRIGVFSKGSLVITERTIGQESLSVKGELHLRDKIIPIELFKQPDYVAVQLGGANKIIKMDLKNSHFGYHDSYFWMGFMNGISAADKNDWGGSVGEVTKAALALLPNLQNIQTANKEAQIGGEKVPLTSVSFSLDDKRLGEYLIAVIESVLNNEKGVKEFLRLAYKAYQGEPITEEYLNETYENIQDELSRSKAFINRDSFATYTGATFEAQGSVGFDAAGDLRDGGLTLDVNWTESPSIQQAHIEYSEDYWDMNETLVPAQTPEREAFVEEDSDTLPEFMAQLDPQSDLYALLKEDFQADVIQEDYSLPHYRKAGASELATYEMIAGDVFIDENANTMIGARRFAEDFNLELKWDDVQKQVALSDGKTNVTYKLGSSMAAVNGAQMELPAPVQLAGDTTYVPIRSIAEAFGMKVEFHTAKYRHVVRITKSE</sequence>
<organism evidence="2 3">
    <name type="scientific">Paenibacillus mucilaginosus (strain KNP414)</name>
    <dbReference type="NCBI Taxonomy" id="1036673"/>
    <lineage>
        <taxon>Bacteria</taxon>
        <taxon>Bacillati</taxon>
        <taxon>Bacillota</taxon>
        <taxon>Bacilli</taxon>
        <taxon>Bacillales</taxon>
        <taxon>Paenibacillaceae</taxon>
        <taxon>Paenibacillus</taxon>
    </lineage>
</organism>
<reference evidence="3" key="1">
    <citation type="submission" date="2011-06" db="EMBL/GenBank/DDBJ databases">
        <title>Complete genome sequence of Paenibacillus mucilaginosus KNP414.</title>
        <authorList>
            <person name="Wang J."/>
            <person name="Hu S."/>
            <person name="Hu X."/>
            <person name="Zhang B."/>
            <person name="Dong D."/>
            <person name="Zhang S."/>
            <person name="Zhao K."/>
            <person name="Wu D."/>
        </authorList>
    </citation>
    <scope>NUCLEOTIDE SEQUENCE [LARGE SCALE GENOMIC DNA]</scope>
    <source>
        <strain evidence="3">KNP414</strain>
    </source>
</reference>
<feature type="domain" description="Copper amine oxidase-like N-terminal" evidence="1">
    <location>
        <begin position="405"/>
        <end position="495"/>
    </location>
</feature>
<dbReference type="InterPro" id="IPR012854">
    <property type="entry name" value="Cu_amine_oxidase-like_N"/>
</dbReference>
<name>F8F5D9_PAEMK</name>
<dbReference type="HOGENOM" id="CLU_539505_0_0_9"/>
<reference evidence="2 3" key="2">
    <citation type="journal article" date="2013" name="Genome Announc.">
        <title>Genome Sequence of Growth-Improving Paenibacillus mucilaginosus Strain KNP414.</title>
        <authorList>
            <person name="Lu J.J."/>
            <person name="Wang J.F."/>
            <person name="Hu X.F."/>
        </authorList>
    </citation>
    <scope>NUCLEOTIDE SEQUENCE [LARGE SCALE GENOMIC DNA]</scope>
    <source>
        <strain evidence="2 3">KNP414</strain>
    </source>
</reference>
<gene>
    <name evidence="2" type="ordered locus">KNP414_02389</name>
</gene>
<dbReference type="Pfam" id="PF07833">
    <property type="entry name" value="Cu_amine_oxidN1"/>
    <property type="match status" value="1"/>
</dbReference>
<dbReference type="KEGG" id="pms:KNP414_02389"/>
<dbReference type="AlphaFoldDB" id="F8F5D9"/>
<dbReference type="Proteomes" id="UP000006620">
    <property type="component" value="Chromosome"/>
</dbReference>
<protein>
    <submittedName>
        <fullName evidence="2">Copper amine oxidase domain protein</fullName>
    </submittedName>
</protein>
<proteinExistence type="predicted"/>
<dbReference type="EMBL" id="CP002869">
    <property type="protein sequence ID" value="AEI40950.1"/>
    <property type="molecule type" value="Genomic_DNA"/>
</dbReference>
<dbReference type="PATRIC" id="fig|1036673.3.peg.2154"/>
<evidence type="ECO:0000313" key="3">
    <source>
        <dbReference type="Proteomes" id="UP000006620"/>
    </source>
</evidence>
<evidence type="ECO:0000259" key="1">
    <source>
        <dbReference type="Pfam" id="PF07833"/>
    </source>
</evidence>
<dbReference type="PROSITE" id="PS51257">
    <property type="entry name" value="PROKAR_LIPOPROTEIN"/>
    <property type="match status" value="1"/>
</dbReference>
<accession>F8F5D9</accession>
<dbReference type="SUPFAM" id="SSF55383">
    <property type="entry name" value="Copper amine oxidase, domain N"/>
    <property type="match status" value="1"/>
</dbReference>
<evidence type="ECO:0000313" key="2">
    <source>
        <dbReference type="EMBL" id="AEI40950.1"/>
    </source>
</evidence>
<dbReference type="Gene3D" id="3.30.457.10">
    <property type="entry name" value="Copper amine oxidase-like, N-terminal domain"/>
    <property type="match status" value="1"/>
</dbReference>
<dbReference type="InterPro" id="IPR036582">
    <property type="entry name" value="Mao_N_sf"/>
</dbReference>